<gene>
    <name evidence="3" type="ORF">N657DRAFT_711246</name>
</gene>
<dbReference type="EMBL" id="MU853256">
    <property type="protein sequence ID" value="KAK4118944.1"/>
    <property type="molecule type" value="Genomic_DNA"/>
</dbReference>
<comment type="caution">
    <text evidence="3">The sequence shown here is derived from an EMBL/GenBank/DDBJ whole genome shotgun (WGS) entry which is preliminary data.</text>
</comment>
<evidence type="ECO:0000313" key="3">
    <source>
        <dbReference type="EMBL" id="KAK4118944.1"/>
    </source>
</evidence>
<accession>A0AAN6YZZ9</accession>
<sequence>MSRLRIVDKALRLLILLTGCSPMAVFANRDRMDACGLSMQSSDFPDIDSFSSIEATFTIPDVAPGGKESEPEAPYVLAGVALCCDNDCSTRLFAGLWAYDGKGARQGYTAEPVFQLSPQFSWAPLSNAYHFGLNSSDIFRTRIEVLSPTRAQLTFAKFESSKSNLTVTVDVSIDEEKGWPILSTTSRGNGAEDRHKFDAKDNGSSRTPKLCGDSAWWFLSDNFDPGQNIERPGALRRFSPVLVGNHQLQTTDGKSFPADLGLSGQPRFWNMVRTSNGQNRTLCVARMLADSGMTLLHSPHDWGV</sequence>
<proteinExistence type="predicted"/>
<dbReference type="Gene3D" id="2.60.120.700">
    <property type="entry name" value="Peptidase G1"/>
    <property type="match status" value="1"/>
</dbReference>
<keyword evidence="4" id="KW-1185">Reference proteome</keyword>
<name>A0AAN6YZZ9_9PEZI</name>
<dbReference type="GO" id="GO:0070007">
    <property type="term" value="F:glutamic-type endopeptidase activity"/>
    <property type="evidence" value="ECO:0007669"/>
    <property type="project" value="InterPro"/>
</dbReference>
<dbReference type="GeneID" id="87834209"/>
<dbReference type="AlphaFoldDB" id="A0AAN6YZZ9"/>
<evidence type="ECO:0000256" key="1">
    <source>
        <dbReference type="SAM" id="MobiDB-lite"/>
    </source>
</evidence>
<reference evidence="3" key="1">
    <citation type="journal article" date="2023" name="Mol. Phylogenet. Evol.">
        <title>Genome-scale phylogeny and comparative genomics of the fungal order Sordariales.</title>
        <authorList>
            <person name="Hensen N."/>
            <person name="Bonometti L."/>
            <person name="Westerberg I."/>
            <person name="Brannstrom I.O."/>
            <person name="Guillou S."/>
            <person name="Cros-Aarteil S."/>
            <person name="Calhoun S."/>
            <person name="Haridas S."/>
            <person name="Kuo A."/>
            <person name="Mondo S."/>
            <person name="Pangilinan J."/>
            <person name="Riley R."/>
            <person name="LaButti K."/>
            <person name="Andreopoulos B."/>
            <person name="Lipzen A."/>
            <person name="Chen C."/>
            <person name="Yan M."/>
            <person name="Daum C."/>
            <person name="Ng V."/>
            <person name="Clum A."/>
            <person name="Steindorff A."/>
            <person name="Ohm R.A."/>
            <person name="Martin F."/>
            <person name="Silar P."/>
            <person name="Natvig D.O."/>
            <person name="Lalanne C."/>
            <person name="Gautier V."/>
            <person name="Ament-Velasquez S.L."/>
            <person name="Kruys A."/>
            <person name="Hutchinson M.I."/>
            <person name="Powell A.J."/>
            <person name="Barry K."/>
            <person name="Miller A.N."/>
            <person name="Grigoriev I.V."/>
            <person name="Debuchy R."/>
            <person name="Gladieux P."/>
            <person name="Hiltunen Thoren M."/>
            <person name="Johannesson H."/>
        </authorList>
    </citation>
    <scope>NUCLEOTIDE SEQUENCE</scope>
    <source>
        <strain evidence="3">CBS 731.68</strain>
    </source>
</reference>
<feature type="region of interest" description="Disordered" evidence="1">
    <location>
        <begin position="182"/>
        <end position="204"/>
    </location>
</feature>
<dbReference type="RefSeq" id="XP_062642717.1">
    <property type="nucleotide sequence ID" value="XM_062797436.1"/>
</dbReference>
<feature type="compositionally biased region" description="Basic and acidic residues" evidence="1">
    <location>
        <begin position="190"/>
        <end position="203"/>
    </location>
</feature>
<evidence type="ECO:0000256" key="2">
    <source>
        <dbReference type="SAM" id="SignalP"/>
    </source>
</evidence>
<feature type="chain" id="PRO_5042959543" evidence="2">
    <location>
        <begin position="28"/>
        <end position="304"/>
    </location>
</feature>
<protein>
    <submittedName>
        <fullName evidence="3">Uncharacterized protein</fullName>
    </submittedName>
</protein>
<dbReference type="Proteomes" id="UP001302602">
    <property type="component" value="Unassembled WGS sequence"/>
</dbReference>
<keyword evidence="2" id="KW-0732">Signal</keyword>
<dbReference type="InterPro" id="IPR038656">
    <property type="entry name" value="Peptidase_G1_sf"/>
</dbReference>
<organism evidence="3 4">
    <name type="scientific">Parathielavia appendiculata</name>
    <dbReference type="NCBI Taxonomy" id="2587402"/>
    <lineage>
        <taxon>Eukaryota</taxon>
        <taxon>Fungi</taxon>
        <taxon>Dikarya</taxon>
        <taxon>Ascomycota</taxon>
        <taxon>Pezizomycotina</taxon>
        <taxon>Sordariomycetes</taxon>
        <taxon>Sordariomycetidae</taxon>
        <taxon>Sordariales</taxon>
        <taxon>Chaetomiaceae</taxon>
        <taxon>Parathielavia</taxon>
    </lineage>
</organism>
<evidence type="ECO:0000313" key="4">
    <source>
        <dbReference type="Proteomes" id="UP001302602"/>
    </source>
</evidence>
<reference evidence="3" key="2">
    <citation type="submission" date="2023-05" db="EMBL/GenBank/DDBJ databases">
        <authorList>
            <consortium name="Lawrence Berkeley National Laboratory"/>
            <person name="Steindorff A."/>
            <person name="Hensen N."/>
            <person name="Bonometti L."/>
            <person name="Westerberg I."/>
            <person name="Brannstrom I.O."/>
            <person name="Guillou S."/>
            <person name="Cros-Aarteil S."/>
            <person name="Calhoun S."/>
            <person name="Haridas S."/>
            <person name="Kuo A."/>
            <person name="Mondo S."/>
            <person name="Pangilinan J."/>
            <person name="Riley R."/>
            <person name="Labutti K."/>
            <person name="Andreopoulos B."/>
            <person name="Lipzen A."/>
            <person name="Chen C."/>
            <person name="Yanf M."/>
            <person name="Daum C."/>
            <person name="Ng V."/>
            <person name="Clum A."/>
            <person name="Ohm R."/>
            <person name="Martin F."/>
            <person name="Silar P."/>
            <person name="Natvig D."/>
            <person name="Lalanne C."/>
            <person name="Gautier V."/>
            <person name="Ament-Velasquez S.L."/>
            <person name="Kruys A."/>
            <person name="Hutchinson M.I."/>
            <person name="Powell A.J."/>
            <person name="Barry K."/>
            <person name="Miller A.N."/>
            <person name="Grigoriev I.V."/>
            <person name="Debuchy R."/>
            <person name="Gladieux P."/>
            <person name="Thoren M.H."/>
            <person name="Johannesson H."/>
        </authorList>
    </citation>
    <scope>NUCLEOTIDE SEQUENCE</scope>
    <source>
        <strain evidence="3">CBS 731.68</strain>
    </source>
</reference>
<dbReference type="GO" id="GO:0006508">
    <property type="term" value="P:proteolysis"/>
    <property type="evidence" value="ECO:0007669"/>
    <property type="project" value="InterPro"/>
</dbReference>
<feature type="signal peptide" evidence="2">
    <location>
        <begin position="1"/>
        <end position="27"/>
    </location>
</feature>